<evidence type="ECO:0000313" key="1">
    <source>
        <dbReference type="EMBL" id="RJT30570.1"/>
    </source>
</evidence>
<sequence length="60" mass="6526">MGSLYTPSPALAARLVRDQVMQQTLGELPAPSLRQKLAASHYELSSTVSPLAVAAYQRKR</sequence>
<name>A0A6M7TKA5_9HYPH</name>
<dbReference type="EMBL" id="QZXA01000010">
    <property type="protein sequence ID" value="RJT30570.1"/>
    <property type="molecule type" value="Genomic_DNA"/>
</dbReference>
<dbReference type="Proteomes" id="UP000275530">
    <property type="component" value="Unassembled WGS sequence"/>
</dbReference>
<protein>
    <submittedName>
        <fullName evidence="1">Uncharacterized protein</fullName>
    </submittedName>
</protein>
<proteinExistence type="predicted"/>
<reference evidence="1 2" key="1">
    <citation type="submission" date="2018-09" db="EMBL/GenBank/DDBJ databases">
        <title>Mesorhizobium carmichaelinearum sp. nov. isolated from Carmichaelinea spp. root nodules in New Zealand.</title>
        <authorList>
            <person name="De Meyer S.E."/>
        </authorList>
    </citation>
    <scope>NUCLEOTIDE SEQUENCE [LARGE SCALE GENOMIC DNA]</scope>
    <source>
        <strain evidence="1 2">LMG 28313</strain>
    </source>
</reference>
<accession>A0A6M7TKA5</accession>
<dbReference type="RefSeq" id="WP_064985596.1">
    <property type="nucleotide sequence ID" value="NZ_CP033507.1"/>
</dbReference>
<organism evidence="1 2">
    <name type="scientific">Mesorhizobium jarvisii</name>
    <dbReference type="NCBI Taxonomy" id="1777867"/>
    <lineage>
        <taxon>Bacteria</taxon>
        <taxon>Pseudomonadati</taxon>
        <taxon>Pseudomonadota</taxon>
        <taxon>Alphaproteobacteria</taxon>
        <taxon>Hyphomicrobiales</taxon>
        <taxon>Phyllobacteriaceae</taxon>
        <taxon>Mesorhizobium</taxon>
    </lineage>
</organism>
<keyword evidence="2" id="KW-1185">Reference proteome</keyword>
<dbReference type="AlphaFoldDB" id="A0A6M7TKA5"/>
<comment type="caution">
    <text evidence="1">The sequence shown here is derived from an EMBL/GenBank/DDBJ whole genome shotgun (WGS) entry which is preliminary data.</text>
</comment>
<evidence type="ECO:0000313" key="2">
    <source>
        <dbReference type="Proteomes" id="UP000275530"/>
    </source>
</evidence>
<gene>
    <name evidence="1" type="ORF">D3242_24660</name>
</gene>